<evidence type="ECO:0000256" key="4">
    <source>
        <dbReference type="PROSITE-ProRule" id="PRU10007"/>
    </source>
</evidence>
<organism evidence="7 8">
    <name type="scientific">Isosphaera pallida (strain ATCC 43644 / DSM 9630 / IS1B)</name>
    <dbReference type="NCBI Taxonomy" id="575540"/>
    <lineage>
        <taxon>Bacteria</taxon>
        <taxon>Pseudomonadati</taxon>
        <taxon>Planctomycetota</taxon>
        <taxon>Planctomycetia</taxon>
        <taxon>Isosphaerales</taxon>
        <taxon>Isosphaeraceae</taxon>
        <taxon>Isosphaera</taxon>
    </lineage>
</organism>
<dbReference type="PANTHER" id="PTHR11699">
    <property type="entry name" value="ALDEHYDE DEHYDROGENASE-RELATED"/>
    <property type="match status" value="1"/>
</dbReference>
<dbReference type="InterPro" id="IPR016161">
    <property type="entry name" value="Ald_DH/histidinol_DH"/>
</dbReference>
<dbReference type="KEGG" id="ipa:Isop_1288"/>
<dbReference type="AlphaFoldDB" id="E8QWI2"/>
<dbReference type="InterPro" id="IPR015590">
    <property type="entry name" value="Aldehyde_DH_dom"/>
</dbReference>
<dbReference type="FunFam" id="3.40.309.10:FF:000001">
    <property type="entry name" value="Mitochondrial aldehyde dehydrogenase 2"/>
    <property type="match status" value="1"/>
</dbReference>
<dbReference type="GO" id="GO:0019752">
    <property type="term" value="P:carboxylic acid metabolic process"/>
    <property type="evidence" value="ECO:0007669"/>
    <property type="project" value="UniProtKB-ARBA"/>
</dbReference>
<protein>
    <submittedName>
        <fullName evidence="7">Aldehyde dehydrogenase (Acceptor)</fullName>
        <ecNumber evidence="7">1.2.5.2</ecNumber>
    </submittedName>
</protein>
<dbReference type="eggNOG" id="COG1012">
    <property type="taxonomic scope" value="Bacteria"/>
</dbReference>
<evidence type="ECO:0000313" key="8">
    <source>
        <dbReference type="Proteomes" id="UP000008631"/>
    </source>
</evidence>
<evidence type="ECO:0000256" key="5">
    <source>
        <dbReference type="RuleBase" id="RU003345"/>
    </source>
</evidence>
<dbReference type="Gene3D" id="3.40.309.10">
    <property type="entry name" value="Aldehyde Dehydrogenase, Chain A, domain 2"/>
    <property type="match status" value="1"/>
</dbReference>
<evidence type="ECO:0000256" key="1">
    <source>
        <dbReference type="ARBA" id="ARBA00009986"/>
    </source>
</evidence>
<dbReference type="GO" id="GO:0047113">
    <property type="term" value="F:aldehyde dehydrogenase (quinone) activity"/>
    <property type="evidence" value="ECO:0007669"/>
    <property type="project" value="UniProtKB-EC"/>
</dbReference>
<dbReference type="InterPro" id="IPR016163">
    <property type="entry name" value="Ald_DH_C"/>
</dbReference>
<dbReference type="EMBL" id="CP002353">
    <property type="protein sequence ID" value="ADV61874.1"/>
    <property type="molecule type" value="Genomic_DNA"/>
</dbReference>
<dbReference type="Proteomes" id="UP000008631">
    <property type="component" value="Chromosome"/>
</dbReference>
<gene>
    <name evidence="7" type="ordered locus">Isop_1288</name>
</gene>
<name>E8QWI2_ISOPI</name>
<dbReference type="InterPro" id="IPR029510">
    <property type="entry name" value="Ald_DH_CS_GLU"/>
</dbReference>
<feature type="active site" evidence="4">
    <location>
        <position position="261"/>
    </location>
</feature>
<dbReference type="Pfam" id="PF00171">
    <property type="entry name" value="Aldedh"/>
    <property type="match status" value="1"/>
</dbReference>
<evidence type="ECO:0000259" key="6">
    <source>
        <dbReference type="Pfam" id="PF00171"/>
    </source>
</evidence>
<dbReference type="STRING" id="575540.Isop_1288"/>
<proteinExistence type="inferred from homology"/>
<dbReference type="GO" id="GO:0016620">
    <property type="term" value="F:oxidoreductase activity, acting on the aldehyde or oxo group of donors, NAD or NADP as acceptor"/>
    <property type="evidence" value="ECO:0007669"/>
    <property type="project" value="InterPro"/>
</dbReference>
<dbReference type="PROSITE" id="PS00687">
    <property type="entry name" value="ALDEHYDE_DEHYDR_GLU"/>
    <property type="match status" value="1"/>
</dbReference>
<dbReference type="OrthoDB" id="4503395at2"/>
<dbReference type="SUPFAM" id="SSF53720">
    <property type="entry name" value="ALDH-like"/>
    <property type="match status" value="1"/>
</dbReference>
<dbReference type="HOGENOM" id="CLU_005391_0_0_0"/>
<reference evidence="7 8" key="2">
    <citation type="journal article" date="2011" name="Stand. Genomic Sci.">
        <title>Complete genome sequence of Isosphaera pallida type strain (IS1B).</title>
        <authorList>
            <consortium name="US DOE Joint Genome Institute (JGI-PGF)"/>
            <person name="Goker M."/>
            <person name="Cleland D."/>
            <person name="Saunders E."/>
            <person name="Lapidus A."/>
            <person name="Nolan M."/>
            <person name="Lucas S."/>
            <person name="Hammon N."/>
            <person name="Deshpande S."/>
            <person name="Cheng J.F."/>
            <person name="Tapia R."/>
            <person name="Han C."/>
            <person name="Goodwin L."/>
            <person name="Pitluck S."/>
            <person name="Liolios K."/>
            <person name="Pagani I."/>
            <person name="Ivanova N."/>
            <person name="Mavromatis K."/>
            <person name="Pati A."/>
            <person name="Chen A."/>
            <person name="Palaniappan K."/>
            <person name="Land M."/>
            <person name="Hauser L."/>
            <person name="Chang Y.J."/>
            <person name="Jeffries C.D."/>
            <person name="Detter J.C."/>
            <person name="Beck B."/>
            <person name="Woyke T."/>
            <person name="Bristow J."/>
            <person name="Eisen J.A."/>
            <person name="Markowitz V."/>
            <person name="Hugenholtz P."/>
            <person name="Kyrpides N.C."/>
            <person name="Klenk H.P."/>
        </authorList>
    </citation>
    <scope>NUCLEOTIDE SEQUENCE [LARGE SCALE GENOMIC DNA]</scope>
    <source>
        <strain evidence="8">ATCC 43644 / DSM 9630 / IS1B</strain>
    </source>
</reference>
<comment type="similarity">
    <text evidence="1 5">Belongs to the aldehyde dehydrogenase family.</text>
</comment>
<dbReference type="InterPro" id="IPR016160">
    <property type="entry name" value="Ald_DH_CS_CYS"/>
</dbReference>
<keyword evidence="8" id="KW-1185">Reference proteome</keyword>
<dbReference type="Gene3D" id="3.40.605.10">
    <property type="entry name" value="Aldehyde Dehydrogenase, Chain A, domain 1"/>
    <property type="match status" value="1"/>
</dbReference>
<dbReference type="EC" id="1.2.5.2" evidence="7"/>
<dbReference type="PROSITE" id="PS00070">
    <property type="entry name" value="ALDEHYDE_DEHYDR_CYS"/>
    <property type="match status" value="1"/>
</dbReference>
<evidence type="ECO:0000256" key="3">
    <source>
        <dbReference type="ARBA" id="ARBA00023027"/>
    </source>
</evidence>
<keyword evidence="3" id="KW-0520">NAD</keyword>
<dbReference type="FunFam" id="3.40.605.10:FF:000011">
    <property type="entry name" value="ALD5p Mitochondrial aldehyde dehydrogenase"/>
    <property type="match status" value="1"/>
</dbReference>
<evidence type="ECO:0000256" key="2">
    <source>
        <dbReference type="ARBA" id="ARBA00023002"/>
    </source>
</evidence>
<dbReference type="RefSeq" id="WP_013564163.1">
    <property type="nucleotide sequence ID" value="NC_014962.1"/>
</dbReference>
<dbReference type="FunFam" id="3.40.605.10:FF:000026">
    <property type="entry name" value="Aldehyde dehydrogenase, putative"/>
    <property type="match status" value="1"/>
</dbReference>
<accession>E8QWI2</accession>
<dbReference type="InParanoid" id="E8QWI2"/>
<evidence type="ECO:0000313" key="7">
    <source>
        <dbReference type="EMBL" id="ADV61874.1"/>
    </source>
</evidence>
<keyword evidence="2 5" id="KW-0560">Oxidoreductase</keyword>
<reference key="1">
    <citation type="submission" date="2010-11" db="EMBL/GenBank/DDBJ databases">
        <title>The complete sequence of chromosome of Isophaera pallida ATCC 43644.</title>
        <authorList>
            <consortium name="US DOE Joint Genome Institute (JGI-PGF)"/>
            <person name="Lucas S."/>
            <person name="Copeland A."/>
            <person name="Lapidus A."/>
            <person name="Bruce D."/>
            <person name="Goodwin L."/>
            <person name="Pitluck S."/>
            <person name="Kyrpides N."/>
            <person name="Mavromatis K."/>
            <person name="Pagani I."/>
            <person name="Ivanova N."/>
            <person name="Saunders E."/>
            <person name="Brettin T."/>
            <person name="Detter J.C."/>
            <person name="Han C."/>
            <person name="Tapia R."/>
            <person name="Land M."/>
            <person name="Hauser L."/>
            <person name="Markowitz V."/>
            <person name="Cheng J.-F."/>
            <person name="Hugenholtz P."/>
            <person name="Woyke T."/>
            <person name="Wu D."/>
            <person name="Eisen J.A."/>
        </authorList>
    </citation>
    <scope>NUCLEOTIDE SEQUENCE</scope>
    <source>
        <strain>ATCC 43644</strain>
    </source>
</reference>
<dbReference type="FunCoup" id="E8QWI2">
    <property type="interactions" value="67"/>
</dbReference>
<dbReference type="InterPro" id="IPR016162">
    <property type="entry name" value="Ald_DH_N"/>
</dbReference>
<feature type="domain" description="Aldehyde dehydrogenase" evidence="6">
    <location>
        <begin position="24"/>
        <end position="484"/>
    </location>
</feature>
<dbReference type="CDD" id="cd07091">
    <property type="entry name" value="ALDH_F1-2_Ald2-like"/>
    <property type="match status" value="1"/>
</dbReference>
<sequence>MVATASPIQAPPIHQTRLLINNEWVDASDGATFETLNPATGEVIARVAHATAQDVDRAVKAARNALEHGPWGRMDAPDRGRLLLKLADLVEAHANELAALESLNCGKTIRDSRGDVQAVANTLRYYGGWADKIEGRVVPTRGSFLSYTLRQPVGVVGQIIPWNFPLLMLAWKWGPALAAGCTVVMKPAEQTPLSALRMGELAIEVGFPPGVINLVNGMGETMGDALVVHPDVDKIAFTGHVDTAKIIQKRAADTLKRVTFELGGKSPNVVFADADLDQAVEGAFHSIYFHGGQCCTAGSRLFVEKSIHAEFVERLAAKARARKLGDPLDPTTEQGPQVSREQLDKILSYIQLGQQEGARLVTGGRTPSERGFYVEPTIFDNARDDMKLVREEIFGPVVAVLPFESMRDLIPRANDTTYGLAAAIWTKDLDKAHLYAQKVKAGTVWVNCYHVVDTCTPFGGFKMSGQGRENGEEALDHYTETKTVTIKLG</sequence>